<evidence type="ECO:0000313" key="2">
    <source>
        <dbReference type="Proteomes" id="UP000001055"/>
    </source>
</evidence>
<proteinExistence type="predicted"/>
<gene>
    <name evidence="1" type="ORF">SNOG_09318</name>
</gene>
<dbReference type="Proteomes" id="UP000001055">
    <property type="component" value="Unassembled WGS sequence"/>
</dbReference>
<sequence>MGIKLLKGQLVVRDCDIGTDKWKRIIRDVSENKYLNTILLSSTLPVGSGSYTIILATLEAMLEQTKTFISRVSHHAEKTSSPLSPDLILAIQTLKRSSRRTHADPNLFKLLTFLFKITLSTTGPPSSGNADDRLSTIARLKSIEKTDAKHKLCDVLAELEIRE</sequence>
<dbReference type="InParanoid" id="Q0UFZ6"/>
<dbReference type="KEGG" id="pno:SNOG_09318"/>
<name>Q0UFZ6_PHANO</name>
<dbReference type="GeneID" id="5976514"/>
<dbReference type="RefSeq" id="XP_001799613.1">
    <property type="nucleotide sequence ID" value="XM_001799561.1"/>
</dbReference>
<protein>
    <submittedName>
        <fullName evidence="1">Uncharacterized protein</fullName>
    </submittedName>
</protein>
<organism evidence="1 2">
    <name type="scientific">Phaeosphaeria nodorum (strain SN15 / ATCC MYA-4574 / FGSC 10173)</name>
    <name type="common">Glume blotch fungus</name>
    <name type="synonym">Parastagonospora nodorum</name>
    <dbReference type="NCBI Taxonomy" id="321614"/>
    <lineage>
        <taxon>Eukaryota</taxon>
        <taxon>Fungi</taxon>
        <taxon>Dikarya</taxon>
        <taxon>Ascomycota</taxon>
        <taxon>Pezizomycotina</taxon>
        <taxon>Dothideomycetes</taxon>
        <taxon>Pleosporomycetidae</taxon>
        <taxon>Pleosporales</taxon>
        <taxon>Pleosporineae</taxon>
        <taxon>Phaeosphaeriaceae</taxon>
        <taxon>Parastagonospora</taxon>
    </lineage>
</organism>
<reference evidence="2" key="1">
    <citation type="journal article" date="2007" name="Plant Cell">
        <title>Dothideomycete-plant interactions illuminated by genome sequencing and EST analysis of the wheat pathogen Stagonospora nodorum.</title>
        <authorList>
            <person name="Hane J.K."/>
            <person name="Lowe R.G."/>
            <person name="Solomon P.S."/>
            <person name="Tan K.C."/>
            <person name="Schoch C.L."/>
            <person name="Spatafora J.W."/>
            <person name="Crous P.W."/>
            <person name="Kodira C."/>
            <person name="Birren B.W."/>
            <person name="Galagan J.E."/>
            <person name="Torriani S.F."/>
            <person name="McDonald B.A."/>
            <person name="Oliver R.P."/>
        </authorList>
    </citation>
    <scope>NUCLEOTIDE SEQUENCE [LARGE SCALE GENOMIC DNA]</scope>
    <source>
        <strain evidence="2">SN15 / ATCC MYA-4574 / FGSC 10173</strain>
    </source>
</reference>
<accession>Q0UFZ6</accession>
<dbReference type="EMBL" id="CH445338">
    <property type="protein sequence ID" value="EAT83510.1"/>
    <property type="molecule type" value="Genomic_DNA"/>
</dbReference>
<evidence type="ECO:0000313" key="1">
    <source>
        <dbReference type="EMBL" id="EAT83510.1"/>
    </source>
</evidence>
<dbReference type="AlphaFoldDB" id="Q0UFZ6"/>